<gene>
    <name evidence="3" type="ORF">Cflav_PD1176</name>
</gene>
<feature type="region of interest" description="Disordered" evidence="1">
    <location>
        <begin position="114"/>
        <end position="135"/>
    </location>
</feature>
<dbReference type="AlphaFoldDB" id="B9XQ35"/>
<evidence type="ECO:0000313" key="4">
    <source>
        <dbReference type="Proteomes" id="UP000003688"/>
    </source>
</evidence>
<dbReference type="RefSeq" id="WP_007417921.1">
    <property type="nucleotide sequence ID" value="NZ_ABOX02000051.1"/>
</dbReference>
<evidence type="ECO:0000313" key="3">
    <source>
        <dbReference type="EMBL" id="EEF58039.1"/>
    </source>
</evidence>
<feature type="transmembrane region" description="Helical" evidence="2">
    <location>
        <begin position="62"/>
        <end position="84"/>
    </location>
</feature>
<proteinExistence type="predicted"/>
<keyword evidence="2" id="KW-0472">Membrane</keyword>
<accession>B9XQ35</accession>
<protein>
    <submittedName>
        <fullName evidence="3">Uncharacterized protein</fullName>
    </submittedName>
</protein>
<dbReference type="Proteomes" id="UP000003688">
    <property type="component" value="Unassembled WGS sequence"/>
</dbReference>
<feature type="region of interest" description="Disordered" evidence="1">
    <location>
        <begin position="189"/>
        <end position="231"/>
    </location>
</feature>
<reference evidence="3 4" key="1">
    <citation type="journal article" date="2011" name="J. Bacteriol.">
        <title>Genome sequence of 'Pedosphaera parvula' Ellin514, an aerobic Verrucomicrobial isolate from pasture soil.</title>
        <authorList>
            <person name="Kant R."/>
            <person name="van Passel M.W."/>
            <person name="Sangwan P."/>
            <person name="Palva A."/>
            <person name="Lucas S."/>
            <person name="Copeland A."/>
            <person name="Lapidus A."/>
            <person name="Glavina Del Rio T."/>
            <person name="Dalin E."/>
            <person name="Tice H."/>
            <person name="Bruce D."/>
            <person name="Goodwin L."/>
            <person name="Pitluck S."/>
            <person name="Chertkov O."/>
            <person name="Larimer F.W."/>
            <person name="Land M.L."/>
            <person name="Hauser L."/>
            <person name="Brettin T.S."/>
            <person name="Detter J.C."/>
            <person name="Han S."/>
            <person name="de Vos W.M."/>
            <person name="Janssen P.H."/>
            <person name="Smidt H."/>
        </authorList>
    </citation>
    <scope>NUCLEOTIDE SEQUENCE [LARGE SCALE GENOMIC DNA]</scope>
    <source>
        <strain evidence="3 4">Ellin514</strain>
    </source>
</reference>
<name>B9XQ35_PEDPL</name>
<evidence type="ECO:0000256" key="1">
    <source>
        <dbReference type="SAM" id="MobiDB-lite"/>
    </source>
</evidence>
<keyword evidence="2" id="KW-0812">Transmembrane</keyword>
<evidence type="ECO:0000256" key="2">
    <source>
        <dbReference type="SAM" id="Phobius"/>
    </source>
</evidence>
<dbReference type="EMBL" id="ABOX02000051">
    <property type="protein sequence ID" value="EEF58039.1"/>
    <property type="molecule type" value="Genomic_DNA"/>
</dbReference>
<sequence length="482" mass="52162">MPNEPERDIEKVLKSYAKKRQEDAGASLEMHPATRRLLQSEVARKFQKAGERSGGLNLFSRFWPRFALGGSIFIVLMIGLWMVISQHPEPKAKMDLALDRESRLGVVKDETRLSARKSPAAEPFVPQAPSTPATDSFYLADENKTIFTVTNSSSKPVLSSSSTDLAKNLVRAEEADRPTPQLSARRAIGQAGAAGSVDELKKKENAPQTSRSRDYALAATPPPVVAPTTPLQAGDAETLNAPAAASAINGGVATYSSGGALSSNLSMNGLLTWDLRRDQVEKVPSNSAFLLTEAPASSTQVFSRLTMQNRGDTRTKAQDASPVLARFAVEQTGDQLRILDGDGSVYYGFYNADEASKSIQLQFNTEQFKQKTEVFADKNLAGEIPSKDTIHKNKPFQKRFFRVSGTNLTLHQPILFTGNMTLSTNQFPQTFDFDRIQSTNSASSAGVGGGTIQEREPQLEGKVVIGGTNQILINAAPVAPGK</sequence>
<keyword evidence="2" id="KW-1133">Transmembrane helix</keyword>
<comment type="caution">
    <text evidence="3">The sequence shown here is derived from an EMBL/GenBank/DDBJ whole genome shotgun (WGS) entry which is preliminary data.</text>
</comment>
<organism evidence="3 4">
    <name type="scientific">Pedosphaera parvula (strain Ellin514)</name>
    <dbReference type="NCBI Taxonomy" id="320771"/>
    <lineage>
        <taxon>Bacteria</taxon>
        <taxon>Pseudomonadati</taxon>
        <taxon>Verrucomicrobiota</taxon>
        <taxon>Pedosphaerae</taxon>
        <taxon>Pedosphaerales</taxon>
        <taxon>Pedosphaeraceae</taxon>
        <taxon>Pedosphaera</taxon>
    </lineage>
</organism>
<dbReference type="OrthoDB" id="10018488at2"/>
<keyword evidence="4" id="KW-1185">Reference proteome</keyword>